<feature type="transmembrane region" description="Helical" evidence="6">
    <location>
        <begin position="126"/>
        <end position="144"/>
    </location>
</feature>
<evidence type="ECO:0000256" key="4">
    <source>
        <dbReference type="ARBA" id="ARBA00023136"/>
    </source>
</evidence>
<name>A0AAD9JTP7_RIDPI</name>
<evidence type="ECO:0000313" key="8">
    <source>
        <dbReference type="Proteomes" id="UP001209878"/>
    </source>
</evidence>
<comment type="caution">
    <text evidence="7">The sequence shown here is derived from an EMBL/GenBank/DDBJ whole genome shotgun (WGS) entry which is preliminary data.</text>
</comment>
<evidence type="ECO:0000256" key="5">
    <source>
        <dbReference type="SAM" id="MobiDB-lite"/>
    </source>
</evidence>
<evidence type="ECO:0000313" key="7">
    <source>
        <dbReference type="EMBL" id="KAK2158368.1"/>
    </source>
</evidence>
<dbReference type="GO" id="GO:0016020">
    <property type="term" value="C:membrane"/>
    <property type="evidence" value="ECO:0007669"/>
    <property type="project" value="UniProtKB-SubCell"/>
</dbReference>
<dbReference type="EMBL" id="JAODUO010001804">
    <property type="protein sequence ID" value="KAK2158368.1"/>
    <property type="molecule type" value="Genomic_DNA"/>
</dbReference>
<feature type="region of interest" description="Disordered" evidence="5">
    <location>
        <begin position="259"/>
        <end position="299"/>
    </location>
</feature>
<evidence type="ECO:0000256" key="2">
    <source>
        <dbReference type="ARBA" id="ARBA00022692"/>
    </source>
</evidence>
<dbReference type="PANTHER" id="PTHR12953">
    <property type="entry name" value="MEMBRANE PROTEIN CH1 RELATED"/>
    <property type="match status" value="1"/>
</dbReference>
<organism evidence="7 8">
    <name type="scientific">Ridgeia piscesae</name>
    <name type="common">Tubeworm</name>
    <dbReference type="NCBI Taxonomy" id="27915"/>
    <lineage>
        <taxon>Eukaryota</taxon>
        <taxon>Metazoa</taxon>
        <taxon>Spiralia</taxon>
        <taxon>Lophotrochozoa</taxon>
        <taxon>Annelida</taxon>
        <taxon>Polychaeta</taxon>
        <taxon>Sedentaria</taxon>
        <taxon>Canalipalpata</taxon>
        <taxon>Sabellida</taxon>
        <taxon>Siboglinidae</taxon>
        <taxon>Ridgeia</taxon>
    </lineage>
</organism>
<dbReference type="Proteomes" id="UP001209878">
    <property type="component" value="Unassembled WGS sequence"/>
</dbReference>
<sequence length="386" mass="43313">MQDTPPVPPTEAGGEEVPVNRLAKKEMTYMRLKNRIKTLEMNLNLSSSYLEQLSQRYKLYMDNMYHYLNQTINKLANTTESAEARDLKQQEDIARLQKQVDTLSATVTALMATNDQLHKQVIERHLFLMLMEAMVFVCVIIWFISRQHFSARTHLPAATGPVSPPSKSTPNHTKHRRYKSVDLTPSRQKLHLAPSSQDDLRIHKTECESALTIISHDIPLFITSNSATKSTQVQTCLRQGHKKKKKKVAACQKQLWRKDSSQSLSRGRDSESDSMSVHSSSSCTSSNQTPPNTSIPSVQAISSNGLTSKDARCPPKYIANIGASQSCIEPVDGVSDRFCSLLNSLKTKWYPHGTPTGKNNIYSTIVRDSRLTNSNSLPLYKENGHV</sequence>
<reference evidence="7" key="1">
    <citation type="journal article" date="2023" name="Mol. Biol. Evol.">
        <title>Third-Generation Sequencing Reveals the Adaptive Role of the Epigenome in Three Deep-Sea Polychaetes.</title>
        <authorList>
            <person name="Perez M."/>
            <person name="Aroh O."/>
            <person name="Sun Y."/>
            <person name="Lan Y."/>
            <person name="Juniper S.K."/>
            <person name="Young C.R."/>
            <person name="Angers B."/>
            <person name="Qian P.Y."/>
        </authorList>
    </citation>
    <scope>NUCLEOTIDE SEQUENCE</scope>
    <source>
        <strain evidence="7">R07B-5</strain>
    </source>
</reference>
<accession>A0AAD9JTP7</accession>
<dbReference type="GO" id="GO:0034975">
    <property type="term" value="P:protein folding in endoplasmic reticulum"/>
    <property type="evidence" value="ECO:0007669"/>
    <property type="project" value="TreeGrafter"/>
</dbReference>
<evidence type="ECO:0000256" key="1">
    <source>
        <dbReference type="ARBA" id="ARBA00004370"/>
    </source>
</evidence>
<dbReference type="GO" id="GO:0005737">
    <property type="term" value="C:cytoplasm"/>
    <property type="evidence" value="ECO:0007669"/>
    <property type="project" value="TreeGrafter"/>
</dbReference>
<comment type="subcellular location">
    <subcellularLocation>
        <location evidence="1">Membrane</location>
    </subcellularLocation>
</comment>
<dbReference type="InterPro" id="IPR045120">
    <property type="entry name" value="Suco/Slp1-like"/>
</dbReference>
<evidence type="ECO:0000256" key="3">
    <source>
        <dbReference type="ARBA" id="ARBA00022989"/>
    </source>
</evidence>
<keyword evidence="4 6" id="KW-0472">Membrane</keyword>
<feature type="compositionally biased region" description="Basic and acidic residues" evidence="5">
    <location>
        <begin position="259"/>
        <end position="271"/>
    </location>
</feature>
<protein>
    <recommendedName>
        <fullName evidence="9">SUN domain-containing ossification factor</fullName>
    </recommendedName>
</protein>
<evidence type="ECO:0000256" key="6">
    <source>
        <dbReference type="SAM" id="Phobius"/>
    </source>
</evidence>
<proteinExistence type="predicted"/>
<feature type="region of interest" description="Disordered" evidence="5">
    <location>
        <begin position="155"/>
        <end position="198"/>
    </location>
</feature>
<feature type="compositionally biased region" description="Low complexity" evidence="5">
    <location>
        <begin position="273"/>
        <end position="297"/>
    </location>
</feature>
<gene>
    <name evidence="7" type="ORF">NP493_1805g00004</name>
</gene>
<dbReference type="AlphaFoldDB" id="A0AAD9JTP7"/>
<keyword evidence="2 6" id="KW-0812">Transmembrane</keyword>
<keyword evidence="8" id="KW-1185">Reference proteome</keyword>
<keyword evidence="3 6" id="KW-1133">Transmembrane helix</keyword>
<dbReference type="PANTHER" id="PTHR12953:SF0">
    <property type="entry name" value="SUN DOMAIN-CONTAINING OSSIFICATION FACTOR"/>
    <property type="match status" value="1"/>
</dbReference>
<evidence type="ECO:0008006" key="9">
    <source>
        <dbReference type="Google" id="ProtNLM"/>
    </source>
</evidence>